<keyword evidence="9 11" id="KW-0238">DNA-binding</keyword>
<keyword evidence="6 13" id="KW-0862">Zinc</keyword>
<dbReference type="AlphaFoldDB" id="A0A1F7USZ5"/>
<comment type="function">
    <text evidence="11">Plays a role in repairing double-strand DNA breaks, probably involving stabilizing or processing branched DNA or blocked replication forks.</text>
</comment>
<dbReference type="PANTHER" id="PTHR32472:SF10">
    <property type="entry name" value="DNA REPAIR PROTEIN RADA-LIKE PROTEIN"/>
    <property type="match status" value="1"/>
</dbReference>
<evidence type="ECO:0000256" key="11">
    <source>
        <dbReference type="HAMAP-Rule" id="MF_01498"/>
    </source>
</evidence>
<dbReference type="InterPro" id="IPR003593">
    <property type="entry name" value="AAA+_ATPase"/>
</dbReference>
<accession>A0A1F7USZ5</accession>
<evidence type="ECO:0000256" key="12">
    <source>
        <dbReference type="NCBIfam" id="TIGR00416"/>
    </source>
</evidence>
<comment type="caution">
    <text evidence="15">The sequence shown here is derived from an EMBL/GenBank/DDBJ whole genome shotgun (WGS) entry which is preliminary data.</text>
</comment>
<dbReference type="GO" id="GO:0008270">
    <property type="term" value="F:zinc ion binding"/>
    <property type="evidence" value="ECO:0007669"/>
    <property type="project" value="UniProtKB-KW"/>
</dbReference>
<keyword evidence="4 13" id="KW-0863">Zinc-finger</keyword>
<evidence type="ECO:0000256" key="5">
    <source>
        <dbReference type="ARBA" id="ARBA00022801"/>
    </source>
</evidence>
<keyword evidence="5" id="KW-0378">Hydrolase</keyword>
<dbReference type="InterPro" id="IPR004504">
    <property type="entry name" value="DNA_repair_RadA"/>
</dbReference>
<dbReference type="GO" id="GO:0016787">
    <property type="term" value="F:hydrolase activity"/>
    <property type="evidence" value="ECO:0007669"/>
    <property type="project" value="UniProtKB-KW"/>
</dbReference>
<feature type="short sequence motif" description="RadA KNRFG motif" evidence="11">
    <location>
        <begin position="250"/>
        <end position="254"/>
    </location>
</feature>
<dbReference type="InterPro" id="IPR041166">
    <property type="entry name" value="Rubredoxin_2"/>
</dbReference>
<evidence type="ECO:0000256" key="6">
    <source>
        <dbReference type="ARBA" id="ARBA00022833"/>
    </source>
</evidence>
<dbReference type="Gene3D" id="3.40.50.300">
    <property type="entry name" value="P-loop containing nucleotide triphosphate hydrolases"/>
    <property type="match status" value="1"/>
</dbReference>
<evidence type="ECO:0000256" key="1">
    <source>
        <dbReference type="ARBA" id="ARBA00022723"/>
    </source>
</evidence>
<keyword evidence="2 11" id="KW-0547">Nucleotide-binding</keyword>
<dbReference type="GO" id="GO:0000725">
    <property type="term" value="P:recombinational repair"/>
    <property type="evidence" value="ECO:0007669"/>
    <property type="project" value="UniProtKB-UniRule"/>
</dbReference>
<dbReference type="SUPFAM" id="SSF54211">
    <property type="entry name" value="Ribosomal protein S5 domain 2-like"/>
    <property type="match status" value="1"/>
</dbReference>
<evidence type="ECO:0000313" key="15">
    <source>
        <dbReference type="EMBL" id="OGL81412.1"/>
    </source>
</evidence>
<dbReference type="PANTHER" id="PTHR32472">
    <property type="entry name" value="DNA REPAIR PROTEIN RADA"/>
    <property type="match status" value="1"/>
</dbReference>
<dbReference type="Pfam" id="PF18073">
    <property type="entry name" value="Zn_ribbon_LapB"/>
    <property type="match status" value="1"/>
</dbReference>
<dbReference type="SMART" id="SM00382">
    <property type="entry name" value="AAA"/>
    <property type="match status" value="1"/>
</dbReference>
<dbReference type="Proteomes" id="UP000176846">
    <property type="component" value="Unassembled WGS sequence"/>
</dbReference>
<proteinExistence type="inferred from homology"/>
<organism evidence="15 16">
    <name type="scientific">Candidatus Uhrbacteria bacterium RIFCSPLOWO2_01_FULL_47_25</name>
    <dbReference type="NCBI Taxonomy" id="1802402"/>
    <lineage>
        <taxon>Bacteria</taxon>
        <taxon>Candidatus Uhriibacteriota</taxon>
    </lineage>
</organism>
<evidence type="ECO:0000256" key="2">
    <source>
        <dbReference type="ARBA" id="ARBA00022741"/>
    </source>
</evidence>
<keyword evidence="3 11" id="KW-0227">DNA damage</keyword>
<feature type="binding site" evidence="11">
    <location>
        <begin position="91"/>
        <end position="98"/>
    </location>
    <ligand>
        <name>ATP</name>
        <dbReference type="ChEBI" id="CHEBI:30616"/>
    </ligand>
</feature>
<evidence type="ECO:0000256" key="4">
    <source>
        <dbReference type="ARBA" id="ARBA00022771"/>
    </source>
</evidence>
<dbReference type="InterPro" id="IPR027417">
    <property type="entry name" value="P-loop_NTPase"/>
</dbReference>
<evidence type="ECO:0000256" key="3">
    <source>
        <dbReference type="ARBA" id="ARBA00022763"/>
    </source>
</evidence>
<dbReference type="InterPro" id="IPR014721">
    <property type="entry name" value="Ribsml_uS5_D2-typ_fold_subgr"/>
</dbReference>
<dbReference type="SUPFAM" id="SSF52540">
    <property type="entry name" value="P-loop containing nucleoside triphosphate hydrolases"/>
    <property type="match status" value="1"/>
</dbReference>
<keyword evidence="8 11" id="KW-0346">Stress response</keyword>
<dbReference type="HAMAP" id="MF_01498">
    <property type="entry name" value="RadA_bact"/>
    <property type="match status" value="1"/>
</dbReference>
<comment type="domain">
    <text evidence="11">The middle region has homology to RecA with ATPase motifs including the RadA KNRFG motif, while the C-terminus is homologous to Lon protease.</text>
</comment>
<sequence>MVHITTIYHCVNCDAQFPKWEGRCRECGQWDTLKETVKPAKTAPSAKASEVIDFSSLAEQSSAPRASTGFNEFDRVLGGGLVPGVLILIGGDPGVGKSTLLLQTAAAMASHEEDSNKSVLYISGEEGAEQIKHRLDRLKISARNLKFLGSSDIETIVATIAEINPRLAIIDSLNTIRSEGGLVGQQSHLRRATERLMTLAKQTNIPILLIGHVTKERQVAGPKTLEHLVDAVLYFEGVEGGAHRILRAVKNRFGGVQEIGIWRMTGEGLIEVPNPSAAFLKERQINVPGSAVTALLQGSRVFLIEVQALVSKTRFGYPQRRVTGFDLSRLQLLIAVLAKRLRLPLAYYDVHLNIAGGLKANEPAMDLPVALAIASALKNVPLSDDVIAVGEVGLQGEVRGVVDLERRLEESSRLGFKQAIIPSQELHGQIKLTLLKVSSVQEAVNQTIAS</sequence>
<dbReference type="GO" id="GO:0140664">
    <property type="term" value="F:ATP-dependent DNA damage sensor activity"/>
    <property type="evidence" value="ECO:0007669"/>
    <property type="project" value="InterPro"/>
</dbReference>
<comment type="similarity">
    <text evidence="11 13">Belongs to the RecA family. RadA subfamily.</text>
</comment>
<gene>
    <name evidence="11" type="primary">radA</name>
    <name evidence="15" type="ORF">A2936_00255</name>
</gene>
<dbReference type="InterPro" id="IPR020568">
    <property type="entry name" value="Ribosomal_Su5_D2-typ_SF"/>
</dbReference>
<keyword evidence="7 11" id="KW-0067">ATP-binding</keyword>
<name>A0A1F7USZ5_9BACT</name>
<evidence type="ECO:0000313" key="16">
    <source>
        <dbReference type="Proteomes" id="UP000176846"/>
    </source>
</evidence>
<feature type="domain" description="RecA family profile 1" evidence="14">
    <location>
        <begin position="62"/>
        <end position="213"/>
    </location>
</feature>
<comment type="function">
    <text evidence="13">DNA-dependent ATPase involved in processing of recombination intermediates, plays a role in repairing DNA breaks. Stimulates the branch migration of RecA-mediated strand transfer reactions, allowing the 3' invading strand to extend heteroduplex DNA faster. Binds ssDNA in the presence of ADP but not other nucleotides, has ATPase activity that is stimulated by ssDNA and various branched DNA structures, but inhibited by SSB. Does not have RecA's homology-searching function.</text>
</comment>
<dbReference type="NCBIfam" id="TIGR00416">
    <property type="entry name" value="sms"/>
    <property type="match status" value="1"/>
</dbReference>
<keyword evidence="1 11" id="KW-0479">Metal-binding</keyword>
<dbReference type="Pfam" id="PF13541">
    <property type="entry name" value="ChlI"/>
    <property type="match status" value="1"/>
</dbReference>
<dbReference type="Gene3D" id="3.30.230.10">
    <property type="match status" value="1"/>
</dbReference>
<evidence type="ECO:0000256" key="7">
    <source>
        <dbReference type="ARBA" id="ARBA00022840"/>
    </source>
</evidence>
<dbReference type="EMBL" id="MGEK01000030">
    <property type="protein sequence ID" value="OGL81412.1"/>
    <property type="molecule type" value="Genomic_DNA"/>
</dbReference>
<dbReference type="GO" id="GO:0005829">
    <property type="term" value="C:cytosol"/>
    <property type="evidence" value="ECO:0007669"/>
    <property type="project" value="TreeGrafter"/>
</dbReference>
<dbReference type="GO" id="GO:0003684">
    <property type="term" value="F:damaged DNA binding"/>
    <property type="evidence" value="ECO:0007669"/>
    <property type="project" value="InterPro"/>
</dbReference>
<evidence type="ECO:0000256" key="10">
    <source>
        <dbReference type="ARBA" id="ARBA00023204"/>
    </source>
</evidence>
<evidence type="ECO:0000256" key="8">
    <source>
        <dbReference type="ARBA" id="ARBA00023016"/>
    </source>
</evidence>
<reference evidence="15 16" key="1">
    <citation type="journal article" date="2016" name="Nat. Commun.">
        <title>Thousands of microbial genomes shed light on interconnected biogeochemical processes in an aquifer system.</title>
        <authorList>
            <person name="Anantharaman K."/>
            <person name="Brown C.T."/>
            <person name="Hug L.A."/>
            <person name="Sharon I."/>
            <person name="Castelle C.J."/>
            <person name="Probst A.J."/>
            <person name="Thomas B.C."/>
            <person name="Singh A."/>
            <person name="Wilkins M.J."/>
            <person name="Karaoz U."/>
            <person name="Brodie E.L."/>
            <person name="Williams K.H."/>
            <person name="Hubbard S.S."/>
            <person name="Banfield J.F."/>
        </authorList>
    </citation>
    <scope>NUCLEOTIDE SEQUENCE [LARGE SCALE GENOMIC DNA]</scope>
</reference>
<dbReference type="InterPro" id="IPR020588">
    <property type="entry name" value="RecA_ATP-bd"/>
</dbReference>
<dbReference type="Pfam" id="PF13481">
    <property type="entry name" value="AAA_25"/>
    <property type="match status" value="1"/>
</dbReference>
<evidence type="ECO:0000259" key="14">
    <source>
        <dbReference type="PROSITE" id="PS50162"/>
    </source>
</evidence>
<dbReference type="PRINTS" id="PR01874">
    <property type="entry name" value="DNAREPAIRADA"/>
</dbReference>
<dbReference type="PROSITE" id="PS50162">
    <property type="entry name" value="RECA_2"/>
    <property type="match status" value="1"/>
</dbReference>
<feature type="region of interest" description="Lon-protease-like" evidence="11">
    <location>
        <begin position="349"/>
        <end position="450"/>
    </location>
</feature>
<keyword evidence="10 11" id="KW-0234">DNA repair</keyword>
<protein>
    <recommendedName>
        <fullName evidence="11 12">DNA repair protein RadA</fullName>
    </recommendedName>
</protein>
<evidence type="ECO:0000256" key="9">
    <source>
        <dbReference type="ARBA" id="ARBA00023125"/>
    </source>
</evidence>
<dbReference type="GO" id="GO:0005524">
    <property type="term" value="F:ATP binding"/>
    <property type="evidence" value="ECO:0007669"/>
    <property type="project" value="UniProtKB-UniRule"/>
</dbReference>
<evidence type="ECO:0000256" key="13">
    <source>
        <dbReference type="RuleBase" id="RU003555"/>
    </source>
</evidence>